<protein>
    <submittedName>
        <fullName evidence="1">Uncharacterized protein</fullName>
    </submittedName>
</protein>
<dbReference type="EMBL" id="VSSQ01078385">
    <property type="protein sequence ID" value="MPN28200.1"/>
    <property type="molecule type" value="Genomic_DNA"/>
</dbReference>
<accession>A0A645GPQ7</accession>
<dbReference type="AlphaFoldDB" id="A0A645GPQ7"/>
<sequence>MRAVPAVDVDAADGGVHASGAHQRHALVDARLRQLREFAVVDGDVGLAAG</sequence>
<organism evidence="1">
    <name type="scientific">bioreactor metagenome</name>
    <dbReference type="NCBI Taxonomy" id="1076179"/>
    <lineage>
        <taxon>unclassified sequences</taxon>
        <taxon>metagenomes</taxon>
        <taxon>ecological metagenomes</taxon>
    </lineage>
</organism>
<gene>
    <name evidence="1" type="ORF">SDC9_175640</name>
</gene>
<reference evidence="1" key="1">
    <citation type="submission" date="2019-08" db="EMBL/GenBank/DDBJ databases">
        <authorList>
            <person name="Kucharzyk K."/>
            <person name="Murdoch R.W."/>
            <person name="Higgins S."/>
            <person name="Loffler F."/>
        </authorList>
    </citation>
    <scope>NUCLEOTIDE SEQUENCE</scope>
</reference>
<evidence type="ECO:0000313" key="1">
    <source>
        <dbReference type="EMBL" id="MPN28200.1"/>
    </source>
</evidence>
<proteinExistence type="predicted"/>
<comment type="caution">
    <text evidence="1">The sequence shown here is derived from an EMBL/GenBank/DDBJ whole genome shotgun (WGS) entry which is preliminary data.</text>
</comment>
<name>A0A645GPQ7_9ZZZZ</name>